<dbReference type="EMBL" id="BMHV01000037">
    <property type="protein sequence ID" value="GGF75249.1"/>
    <property type="molecule type" value="Genomic_DNA"/>
</dbReference>
<keyword evidence="2" id="KW-1185">Reference proteome</keyword>
<protein>
    <submittedName>
        <fullName evidence="1">Uncharacterized protein</fullName>
    </submittedName>
</protein>
<sequence length="141" mass="16257">MLNLQFSDQTKPTAVKARQKDPLDIFSESLNQQIELVKLLQAGETLTQTKRRYVSGKRVEVDVEVRPWFWQNDHDQFLLTPRYSSQPIHINNHPSIHCGPDLPSVQAVLNHLKEALTDRDATLTEAIHEARRKTQWGKNHG</sequence>
<dbReference type="AlphaFoldDB" id="A0A917CAA0"/>
<evidence type="ECO:0000313" key="1">
    <source>
        <dbReference type="EMBL" id="GGF75249.1"/>
    </source>
</evidence>
<organism evidence="1 2">
    <name type="scientific">Terasakiella brassicae</name>
    <dbReference type="NCBI Taxonomy" id="1634917"/>
    <lineage>
        <taxon>Bacteria</taxon>
        <taxon>Pseudomonadati</taxon>
        <taxon>Pseudomonadota</taxon>
        <taxon>Alphaproteobacteria</taxon>
        <taxon>Rhodospirillales</taxon>
        <taxon>Terasakiellaceae</taxon>
        <taxon>Terasakiella</taxon>
    </lineage>
</organism>
<dbReference type="Proteomes" id="UP000632498">
    <property type="component" value="Unassembled WGS sequence"/>
</dbReference>
<comment type="caution">
    <text evidence="1">The sequence shown here is derived from an EMBL/GenBank/DDBJ whole genome shotgun (WGS) entry which is preliminary data.</text>
</comment>
<gene>
    <name evidence="1" type="ORF">GCM10011332_31570</name>
</gene>
<accession>A0A917CAA0</accession>
<proteinExistence type="predicted"/>
<evidence type="ECO:0000313" key="2">
    <source>
        <dbReference type="Proteomes" id="UP000632498"/>
    </source>
</evidence>
<dbReference type="RefSeq" id="WP_188666987.1">
    <property type="nucleotide sequence ID" value="NZ_BMHV01000037.1"/>
</dbReference>
<reference evidence="1" key="1">
    <citation type="journal article" date="2014" name="Int. J. Syst. Evol. Microbiol.">
        <title>Complete genome sequence of Corynebacterium casei LMG S-19264T (=DSM 44701T), isolated from a smear-ripened cheese.</title>
        <authorList>
            <consortium name="US DOE Joint Genome Institute (JGI-PGF)"/>
            <person name="Walter F."/>
            <person name="Albersmeier A."/>
            <person name="Kalinowski J."/>
            <person name="Ruckert C."/>
        </authorList>
    </citation>
    <scope>NUCLEOTIDE SEQUENCE</scope>
    <source>
        <strain evidence="1">CGMCC 1.15254</strain>
    </source>
</reference>
<reference evidence="1" key="2">
    <citation type="submission" date="2020-09" db="EMBL/GenBank/DDBJ databases">
        <authorList>
            <person name="Sun Q."/>
            <person name="Zhou Y."/>
        </authorList>
    </citation>
    <scope>NUCLEOTIDE SEQUENCE</scope>
    <source>
        <strain evidence="1">CGMCC 1.15254</strain>
    </source>
</reference>
<name>A0A917CAA0_9PROT</name>